<dbReference type="SUPFAM" id="SSF48403">
    <property type="entry name" value="Ankyrin repeat"/>
    <property type="match status" value="2"/>
</dbReference>
<dbReference type="InterPro" id="IPR002110">
    <property type="entry name" value="Ankyrin_rpt"/>
</dbReference>
<feature type="region of interest" description="Disordered" evidence="4">
    <location>
        <begin position="311"/>
        <end position="331"/>
    </location>
</feature>
<dbReference type="PANTHER" id="PTHR24166">
    <property type="entry name" value="ROLLING PEBBLES, ISOFORM B"/>
    <property type="match status" value="1"/>
</dbReference>
<dbReference type="SMART" id="SM00248">
    <property type="entry name" value="ANK"/>
    <property type="match status" value="14"/>
</dbReference>
<proteinExistence type="predicted"/>
<protein>
    <submittedName>
        <fullName evidence="5">Uncharacterized protein</fullName>
    </submittedName>
</protein>
<dbReference type="PROSITE" id="PS50297">
    <property type="entry name" value="ANK_REP_REGION"/>
    <property type="match status" value="6"/>
</dbReference>
<feature type="compositionally biased region" description="Polar residues" evidence="4">
    <location>
        <begin position="202"/>
        <end position="211"/>
    </location>
</feature>
<feature type="region of interest" description="Disordered" evidence="4">
    <location>
        <begin position="982"/>
        <end position="1005"/>
    </location>
</feature>
<feature type="repeat" description="ANK" evidence="3">
    <location>
        <begin position="475"/>
        <end position="507"/>
    </location>
</feature>
<feature type="region of interest" description="Disordered" evidence="4">
    <location>
        <begin position="1"/>
        <end position="108"/>
    </location>
</feature>
<dbReference type="Pfam" id="PF13637">
    <property type="entry name" value="Ank_4"/>
    <property type="match status" value="1"/>
</dbReference>
<feature type="repeat" description="ANK" evidence="3">
    <location>
        <begin position="864"/>
        <end position="896"/>
    </location>
</feature>
<evidence type="ECO:0000313" key="6">
    <source>
        <dbReference type="Proteomes" id="UP000664203"/>
    </source>
</evidence>
<keyword evidence="1" id="KW-0677">Repeat</keyword>
<evidence type="ECO:0000256" key="1">
    <source>
        <dbReference type="ARBA" id="ARBA00022737"/>
    </source>
</evidence>
<feature type="compositionally biased region" description="Polar residues" evidence="4">
    <location>
        <begin position="76"/>
        <end position="90"/>
    </location>
</feature>
<feature type="compositionally biased region" description="Basic and acidic residues" evidence="4">
    <location>
        <begin position="1"/>
        <end position="11"/>
    </location>
</feature>
<feature type="compositionally biased region" description="Polar residues" evidence="4">
    <location>
        <begin position="229"/>
        <end position="242"/>
    </location>
</feature>
<keyword evidence="6" id="KW-1185">Reference proteome</keyword>
<evidence type="ECO:0000313" key="5">
    <source>
        <dbReference type="EMBL" id="CAF9942607.1"/>
    </source>
</evidence>
<dbReference type="Proteomes" id="UP000664203">
    <property type="component" value="Unassembled WGS sequence"/>
</dbReference>
<feature type="compositionally biased region" description="Polar residues" evidence="4">
    <location>
        <begin position="16"/>
        <end position="33"/>
    </location>
</feature>
<dbReference type="OrthoDB" id="539213at2759"/>
<comment type="caution">
    <text evidence="5">The sequence shown here is derived from an EMBL/GenBank/DDBJ whole genome shotgun (WGS) entry which is preliminary data.</text>
</comment>
<feature type="region of interest" description="Disordered" evidence="4">
    <location>
        <begin position="120"/>
        <end position="153"/>
    </location>
</feature>
<keyword evidence="2 3" id="KW-0040">ANK repeat</keyword>
<feature type="repeat" description="ANK" evidence="3">
    <location>
        <begin position="672"/>
        <end position="704"/>
    </location>
</feature>
<dbReference type="PROSITE" id="PS50088">
    <property type="entry name" value="ANK_REPEAT"/>
    <property type="match status" value="8"/>
</dbReference>
<dbReference type="Gene3D" id="1.25.40.20">
    <property type="entry name" value="Ankyrin repeat-containing domain"/>
    <property type="match status" value="4"/>
</dbReference>
<dbReference type="EMBL" id="CAJPDR010000778">
    <property type="protein sequence ID" value="CAF9942607.1"/>
    <property type="molecule type" value="Genomic_DNA"/>
</dbReference>
<evidence type="ECO:0000256" key="3">
    <source>
        <dbReference type="PROSITE-ProRule" id="PRU00023"/>
    </source>
</evidence>
<gene>
    <name evidence="5" type="ORF">ALECFALPRED_009836</name>
</gene>
<organism evidence="5 6">
    <name type="scientific">Alectoria fallacina</name>
    <dbReference type="NCBI Taxonomy" id="1903189"/>
    <lineage>
        <taxon>Eukaryota</taxon>
        <taxon>Fungi</taxon>
        <taxon>Dikarya</taxon>
        <taxon>Ascomycota</taxon>
        <taxon>Pezizomycotina</taxon>
        <taxon>Lecanoromycetes</taxon>
        <taxon>OSLEUM clade</taxon>
        <taxon>Lecanoromycetidae</taxon>
        <taxon>Lecanorales</taxon>
        <taxon>Lecanorineae</taxon>
        <taxon>Parmeliaceae</taxon>
        <taxon>Alectoria</taxon>
    </lineage>
</organism>
<dbReference type="PANTHER" id="PTHR24166:SF52">
    <property type="entry name" value="ANKYRIN REPEAT DOMAIN-CONTAINING PROTEIN 65"/>
    <property type="match status" value="1"/>
</dbReference>
<reference evidence="5" key="1">
    <citation type="submission" date="2021-03" db="EMBL/GenBank/DDBJ databases">
        <authorList>
            <person name="Tagirdzhanova G."/>
        </authorList>
    </citation>
    <scope>NUCLEOTIDE SEQUENCE</scope>
</reference>
<evidence type="ECO:0000256" key="2">
    <source>
        <dbReference type="ARBA" id="ARBA00023043"/>
    </source>
</evidence>
<feature type="region of interest" description="Disordered" evidence="4">
    <location>
        <begin position="202"/>
        <end position="242"/>
    </location>
</feature>
<feature type="compositionally biased region" description="Polar residues" evidence="4">
    <location>
        <begin position="56"/>
        <end position="67"/>
    </location>
</feature>
<feature type="repeat" description="ANK" evidence="3">
    <location>
        <begin position="831"/>
        <end position="863"/>
    </location>
</feature>
<dbReference type="InterPro" id="IPR050889">
    <property type="entry name" value="Dendritic_Spine_Reg/Scaffold"/>
</dbReference>
<dbReference type="InterPro" id="IPR036770">
    <property type="entry name" value="Ankyrin_rpt-contain_sf"/>
</dbReference>
<feature type="compositionally biased region" description="Low complexity" evidence="4">
    <location>
        <begin position="360"/>
        <end position="371"/>
    </location>
</feature>
<name>A0A8H3J885_9LECA</name>
<dbReference type="Pfam" id="PF12796">
    <property type="entry name" value="Ank_2"/>
    <property type="match status" value="3"/>
</dbReference>
<accession>A0A8H3J885</accession>
<dbReference type="AlphaFoldDB" id="A0A8H3J885"/>
<sequence length="1005" mass="108329">MKQKPQEDQRSHLSKVMTTNSPPTSQDQSSSIPSAYDEFLTIHKASKKTDLPRSDTLPSPANGSESDYVQKPFTPTPQDVSRRSSGQLQEMNHAAAQGVPSLLPSDTSGATITSLQRVTWDTSEWSAEPAREEAESAPSLPKLPPQPSIDDIWRSKDSLNASSELSPWLSNDSIVAAVSQPEDGSGNHTVQDAIRPFLTTVETAPPSTSRPNIEDKSTQPPNPRYLSFHDTQSSNEVPSLTDNMSRVSLLTANTADSATNSRDPSLFSKGSSVWTADSALTSSSTHFDPRDTPLPAAPLSSVYSIRRKPLGSMKSHGSFPPSTSTSLPQDPIDEHTAAASVTRRAITQSPTALQNVEAFSRSSSKHPSWSSETKTDIHLDKTATSSTSSAGVPALNPSKFDVNKPGVDGSPLLVRAASDGLAEMVEKLLASGAHIEAVHTKTKRNALIEASAQGHSRVVDLLLDHRCSLLHLDSQQMSALHHAAEKGHLLVAKALLDRGAAVDIQDSDGLTPLYFASRASHANMVMLLLQRQANVNARDASQQTALHVAASRGFLNVCNSLLDHGAQSESRDGKSKTPMQLAIAAEHREVAELLLARSALRPTDTNFLTAFFGAIETGHVRMVESFLDRGATLKGLKDDAYKPATLAAKSGNPEMVTLLLRHRAKFREKDINGWTALHFAAHYGHTLVIEQLSDREIPSNTKTTKKETPLHLAVAVGQFGAVDCLLRNKGGLCVSSKDIRGEEPLHQAARVGSTEIVNLLFSHKASINAENNFGWKPLHTAVAYGNAAVVEQLVTLGASIEEKTGSTEYKKAETHSLVDSGYWAEAHWPFPGSKPLHLAVEFGHDDIARFLLRKGAKVDSACGEGWRPLHLAAFYASAVTVDLLLQRNASPHSVTDMARGRTPLEVARHRSQSQALPGSISPSEEDRVRVQELLHAAMASVPKRPQDHWKQMKVIVGKGPDEKGENLRAAVVAMEVTGKGPTLGRHASIPRHGALGQQITQSPDG</sequence>
<evidence type="ECO:0000256" key="4">
    <source>
        <dbReference type="SAM" id="MobiDB-lite"/>
    </source>
</evidence>
<feature type="repeat" description="ANK" evidence="3">
    <location>
        <begin position="773"/>
        <end position="805"/>
    </location>
</feature>
<feature type="repeat" description="ANK" evidence="3">
    <location>
        <begin position="541"/>
        <end position="573"/>
    </location>
</feature>
<feature type="region of interest" description="Disordered" evidence="4">
    <location>
        <begin position="352"/>
        <end position="376"/>
    </location>
</feature>
<feature type="repeat" description="ANK" evidence="3">
    <location>
        <begin position="740"/>
        <end position="772"/>
    </location>
</feature>
<feature type="repeat" description="ANK" evidence="3">
    <location>
        <begin position="508"/>
        <end position="540"/>
    </location>
</feature>